<proteinExistence type="predicted"/>
<evidence type="ECO:0000256" key="2">
    <source>
        <dbReference type="ARBA" id="ARBA00022723"/>
    </source>
</evidence>
<dbReference type="PANTHER" id="PTHR40942">
    <property type="match status" value="1"/>
</dbReference>
<feature type="chain" id="PRO_5045088075" evidence="5">
    <location>
        <begin position="22"/>
        <end position="104"/>
    </location>
</feature>
<evidence type="ECO:0000313" key="8">
    <source>
        <dbReference type="Proteomes" id="UP000760472"/>
    </source>
</evidence>
<dbReference type="Proteomes" id="UP000760472">
    <property type="component" value="Unassembled WGS sequence"/>
</dbReference>
<keyword evidence="2 4" id="KW-0479">Metal-binding</keyword>
<dbReference type="InterPro" id="IPR036909">
    <property type="entry name" value="Cyt_c-like_dom_sf"/>
</dbReference>
<dbReference type="Gene3D" id="1.10.760.10">
    <property type="entry name" value="Cytochrome c-like domain"/>
    <property type="match status" value="1"/>
</dbReference>
<comment type="caution">
    <text evidence="7">The sequence shown here is derived from an EMBL/GenBank/DDBJ whole genome shotgun (WGS) entry which is preliminary data.</text>
</comment>
<evidence type="ECO:0000256" key="3">
    <source>
        <dbReference type="ARBA" id="ARBA00023004"/>
    </source>
</evidence>
<dbReference type="SUPFAM" id="SSF46626">
    <property type="entry name" value="Cytochrome c"/>
    <property type="match status" value="1"/>
</dbReference>
<keyword evidence="3 4" id="KW-0408">Iron</keyword>
<keyword evidence="8" id="KW-1185">Reference proteome</keyword>
<gene>
    <name evidence="7" type="ORF">JW498_09710</name>
</gene>
<name>A0ABS2W7H7_9GAMM</name>
<keyword evidence="5" id="KW-0732">Signal</keyword>
<dbReference type="PANTHER" id="PTHR40942:SF4">
    <property type="entry name" value="CYTOCHROME C5"/>
    <property type="match status" value="1"/>
</dbReference>
<protein>
    <submittedName>
        <fullName evidence="7">Cytochrome c5 family protein</fullName>
    </submittedName>
</protein>
<evidence type="ECO:0000313" key="7">
    <source>
        <dbReference type="EMBL" id="MBN0987638.1"/>
    </source>
</evidence>
<dbReference type="PROSITE" id="PS51007">
    <property type="entry name" value="CYTC"/>
    <property type="match status" value="1"/>
</dbReference>
<dbReference type="Pfam" id="PF13442">
    <property type="entry name" value="Cytochrome_CBB3"/>
    <property type="match status" value="1"/>
</dbReference>
<evidence type="ECO:0000256" key="5">
    <source>
        <dbReference type="SAM" id="SignalP"/>
    </source>
</evidence>
<dbReference type="EMBL" id="JAFFZP010000012">
    <property type="protein sequence ID" value="MBN0987638.1"/>
    <property type="molecule type" value="Genomic_DNA"/>
</dbReference>
<evidence type="ECO:0000256" key="1">
    <source>
        <dbReference type="ARBA" id="ARBA00022617"/>
    </source>
</evidence>
<organism evidence="7 8">
    <name type="scientific">Amphritea pacifica</name>
    <dbReference type="NCBI Taxonomy" id="2811233"/>
    <lineage>
        <taxon>Bacteria</taxon>
        <taxon>Pseudomonadati</taxon>
        <taxon>Pseudomonadota</taxon>
        <taxon>Gammaproteobacteria</taxon>
        <taxon>Oceanospirillales</taxon>
        <taxon>Oceanospirillaceae</taxon>
        <taxon>Amphritea</taxon>
    </lineage>
</organism>
<dbReference type="InterPro" id="IPR009056">
    <property type="entry name" value="Cyt_c-like_dom"/>
</dbReference>
<evidence type="ECO:0000259" key="6">
    <source>
        <dbReference type="PROSITE" id="PS51007"/>
    </source>
</evidence>
<sequence>MRSYSASMIIVALLCSTTVQAVPSQRQLKLFHANCAQCHVGESRFIPTLGKAEDWSERNHRGEDAMLQSVIQGRGGMPPAGYCSACTEDDLRALIRLLSGLTGE</sequence>
<accession>A0ABS2W7H7</accession>
<keyword evidence="1 4" id="KW-0349">Heme</keyword>
<feature type="domain" description="Cytochrome c" evidence="6">
    <location>
        <begin position="22"/>
        <end position="102"/>
    </location>
</feature>
<dbReference type="RefSeq" id="WP_205212357.1">
    <property type="nucleotide sequence ID" value="NZ_JAFFZO010000052.1"/>
</dbReference>
<evidence type="ECO:0000256" key="4">
    <source>
        <dbReference type="PROSITE-ProRule" id="PRU00433"/>
    </source>
</evidence>
<feature type="signal peptide" evidence="5">
    <location>
        <begin position="1"/>
        <end position="21"/>
    </location>
</feature>
<reference evidence="7 8" key="1">
    <citation type="submission" date="2021-02" db="EMBL/GenBank/DDBJ databases">
        <title>A novel species of genus Amphritea isolated from a fishpond in China.</title>
        <authorList>
            <person name="Lu H."/>
        </authorList>
    </citation>
    <scope>NUCLEOTIDE SEQUENCE [LARGE SCALE GENOMIC DNA]</scope>
    <source>
        <strain evidence="7 8">RP18W</strain>
    </source>
</reference>